<dbReference type="Pfam" id="PF01648">
    <property type="entry name" value="ACPS"/>
    <property type="match status" value="1"/>
</dbReference>
<sequence>MKGVAIFVRMSAPSERDPRMTSDRCPVLDFPICWCGRGRIGCELELSCCLGGTSINANPRFGFSRPFVEPAPPHPDFLDKVEQRPGIIIPVLDNDGLEVLVFMLDAEQNVVHEIGVCLNEGERRRADKLRLERDRRRFEATRRLLRGVLASRLGISPSDVELEYGHTGKPHLSHRMPARDLRFSLSRSGDVAVVALAIRQEVGVDIEAVLPVPEADEIAALCFRASEYRSYSALSPQDRLDGFLRRWTRLEAISKALGCGLGQPPSWQEADWAIHSFVPKPGYIGTVVVRN</sequence>
<comment type="similarity">
    <text evidence="1">Belongs to the P-Pant transferase superfamily. Gsp/Sfp/HetI/AcpT family.</text>
</comment>
<reference evidence="5 6" key="1">
    <citation type="submission" date="2023-08" db="EMBL/GenBank/DDBJ databases">
        <title>Implementing the SeqCode for naming new Mesorhizobium species isolated from Vachellia karroo root nodules.</title>
        <authorList>
            <person name="Van Lill M."/>
        </authorList>
    </citation>
    <scope>NUCLEOTIDE SEQUENCE [LARGE SCALE GENOMIC DNA]</scope>
    <source>
        <strain evidence="5 6">VK22B</strain>
    </source>
</reference>
<dbReference type="PANTHER" id="PTHR12215:SF10">
    <property type="entry name" value="L-AMINOADIPATE-SEMIALDEHYDE DEHYDROGENASE-PHOSPHOPANTETHEINYL TRANSFERASE"/>
    <property type="match status" value="1"/>
</dbReference>
<feature type="domain" description="4'-phosphopantetheinyl transferase" evidence="3">
    <location>
        <begin position="202"/>
        <end position="273"/>
    </location>
</feature>
<evidence type="ECO:0000256" key="2">
    <source>
        <dbReference type="ARBA" id="ARBA00022679"/>
    </source>
</evidence>
<dbReference type="Proteomes" id="UP001271249">
    <property type="component" value="Unassembled WGS sequence"/>
</dbReference>
<keyword evidence="6" id="KW-1185">Reference proteome</keyword>
<gene>
    <name evidence="5" type="ORF">RFN29_15865</name>
</gene>
<dbReference type="InterPro" id="IPR050559">
    <property type="entry name" value="P-Pant_transferase_sf"/>
</dbReference>
<dbReference type="InterPro" id="IPR008278">
    <property type="entry name" value="4-PPantetheinyl_Trfase_dom"/>
</dbReference>
<name>A0ABU4Z1E5_9HYPH</name>
<dbReference type="InterPro" id="IPR037143">
    <property type="entry name" value="4-PPantetheinyl_Trfase_dom_sf"/>
</dbReference>
<evidence type="ECO:0000313" key="5">
    <source>
        <dbReference type="EMBL" id="MDX8493052.1"/>
    </source>
</evidence>
<dbReference type="Gene3D" id="3.90.470.20">
    <property type="entry name" value="4'-phosphopantetheinyl transferase domain"/>
    <property type="match status" value="1"/>
</dbReference>
<evidence type="ECO:0000256" key="1">
    <source>
        <dbReference type="ARBA" id="ARBA00010990"/>
    </source>
</evidence>
<evidence type="ECO:0000259" key="3">
    <source>
        <dbReference type="Pfam" id="PF01648"/>
    </source>
</evidence>
<dbReference type="RefSeq" id="WP_320227033.1">
    <property type="nucleotide sequence ID" value="NZ_JAVIJB010000024.1"/>
</dbReference>
<evidence type="ECO:0000259" key="4">
    <source>
        <dbReference type="Pfam" id="PF22624"/>
    </source>
</evidence>
<evidence type="ECO:0000313" key="6">
    <source>
        <dbReference type="Proteomes" id="UP001271249"/>
    </source>
</evidence>
<feature type="domain" description="4'-phosphopantetheinyl transferase N-terminal" evidence="4">
    <location>
        <begin position="115"/>
        <end position="195"/>
    </location>
</feature>
<dbReference type="SUPFAM" id="SSF56214">
    <property type="entry name" value="4'-phosphopantetheinyl transferase"/>
    <property type="match status" value="2"/>
</dbReference>
<dbReference type="EMBL" id="JAVIJC010000015">
    <property type="protein sequence ID" value="MDX8493052.1"/>
    <property type="molecule type" value="Genomic_DNA"/>
</dbReference>
<accession>A0ABU4Z1E5</accession>
<dbReference type="PANTHER" id="PTHR12215">
    <property type="entry name" value="PHOSPHOPANTETHEINE TRANSFERASE"/>
    <property type="match status" value="1"/>
</dbReference>
<dbReference type="Pfam" id="PF22624">
    <property type="entry name" value="AASDHPPT_N"/>
    <property type="match status" value="1"/>
</dbReference>
<proteinExistence type="inferred from homology"/>
<comment type="caution">
    <text evidence="5">The sequence shown here is derived from an EMBL/GenBank/DDBJ whole genome shotgun (WGS) entry which is preliminary data.</text>
</comment>
<dbReference type="GO" id="GO:0016740">
    <property type="term" value="F:transferase activity"/>
    <property type="evidence" value="ECO:0007669"/>
    <property type="project" value="UniProtKB-KW"/>
</dbReference>
<dbReference type="InterPro" id="IPR055066">
    <property type="entry name" value="AASDHPPT_N"/>
</dbReference>
<organism evidence="5 6">
    <name type="scientific">Mesorhizobium captivum</name>
    <dbReference type="NCBI Taxonomy" id="3072319"/>
    <lineage>
        <taxon>Bacteria</taxon>
        <taxon>Pseudomonadati</taxon>
        <taxon>Pseudomonadota</taxon>
        <taxon>Alphaproteobacteria</taxon>
        <taxon>Hyphomicrobiales</taxon>
        <taxon>Phyllobacteriaceae</taxon>
        <taxon>Mesorhizobium</taxon>
    </lineage>
</organism>
<keyword evidence="2 5" id="KW-0808">Transferase</keyword>
<protein>
    <submittedName>
        <fullName evidence="5">4'-phosphopantetheinyl transferase superfamily protein</fullName>
    </submittedName>
</protein>